<name>A0A2T0SBI8_9ACTN</name>
<dbReference type="Pfam" id="PF14552">
    <property type="entry name" value="Tautomerase_2"/>
    <property type="match status" value="1"/>
</dbReference>
<reference evidence="1 2" key="1">
    <citation type="submission" date="2018-03" db="EMBL/GenBank/DDBJ databases">
        <title>Genomic Encyclopedia of Archaeal and Bacterial Type Strains, Phase II (KMG-II): from individual species to whole genera.</title>
        <authorList>
            <person name="Goeker M."/>
        </authorList>
    </citation>
    <scope>NUCLEOTIDE SEQUENCE [LARGE SCALE GENOMIC DNA]</scope>
    <source>
        <strain evidence="1 2">DSM 45348</strain>
    </source>
</reference>
<dbReference type="PANTHER" id="PTHR38460:SF1">
    <property type="entry name" value="TAUTOMERASE YOLI-RELATED"/>
    <property type="match status" value="1"/>
</dbReference>
<dbReference type="RefSeq" id="WP_106126393.1">
    <property type="nucleotide sequence ID" value="NZ_PVZG01000004.1"/>
</dbReference>
<evidence type="ECO:0000313" key="1">
    <source>
        <dbReference type="EMBL" id="PRY30795.1"/>
    </source>
</evidence>
<keyword evidence="2" id="KW-1185">Reference proteome</keyword>
<evidence type="ECO:0000313" key="2">
    <source>
        <dbReference type="Proteomes" id="UP000239209"/>
    </source>
</evidence>
<organism evidence="1 2">
    <name type="scientific">Pseudosporangium ferrugineum</name>
    <dbReference type="NCBI Taxonomy" id="439699"/>
    <lineage>
        <taxon>Bacteria</taxon>
        <taxon>Bacillati</taxon>
        <taxon>Actinomycetota</taxon>
        <taxon>Actinomycetes</taxon>
        <taxon>Micromonosporales</taxon>
        <taxon>Micromonosporaceae</taxon>
        <taxon>Pseudosporangium</taxon>
    </lineage>
</organism>
<sequence length="137" mass="15175">MPLIHVALREGTDPHYRRALATGIQRAMIDVLGIPDDDYFQLTHEQTAENLIYDRNFFGVPRSDDAVLVALSFNARPAAAKQALFEAIAGNLERDPGLPRTDLFMTIVETAPENWWAQGRTVDPISGTDSRMAPQPG</sequence>
<protein>
    <submittedName>
        <fullName evidence="1">Tautomerase-like protein</fullName>
    </submittedName>
</protein>
<dbReference type="SUPFAM" id="SSF55331">
    <property type="entry name" value="Tautomerase/MIF"/>
    <property type="match status" value="1"/>
</dbReference>
<proteinExistence type="predicted"/>
<dbReference type="Gene3D" id="3.30.429.10">
    <property type="entry name" value="Macrophage Migration Inhibitory Factor"/>
    <property type="match status" value="1"/>
</dbReference>
<comment type="caution">
    <text evidence="1">The sequence shown here is derived from an EMBL/GenBank/DDBJ whole genome shotgun (WGS) entry which is preliminary data.</text>
</comment>
<accession>A0A2T0SBI8</accession>
<dbReference type="InterPro" id="IPR037479">
    <property type="entry name" value="Tauto_MSAD"/>
</dbReference>
<dbReference type="AlphaFoldDB" id="A0A2T0SBI8"/>
<dbReference type="OrthoDB" id="9804765at2"/>
<gene>
    <name evidence="1" type="ORF">CLV70_104347</name>
</gene>
<dbReference type="EMBL" id="PVZG01000004">
    <property type="protein sequence ID" value="PRY30795.1"/>
    <property type="molecule type" value="Genomic_DNA"/>
</dbReference>
<dbReference type="PANTHER" id="PTHR38460">
    <property type="entry name" value="TAUTOMERASE YOLI-RELATED"/>
    <property type="match status" value="1"/>
</dbReference>
<dbReference type="Proteomes" id="UP000239209">
    <property type="component" value="Unassembled WGS sequence"/>
</dbReference>
<dbReference type="InterPro" id="IPR014347">
    <property type="entry name" value="Tautomerase/MIF_sf"/>
</dbReference>